<reference evidence="1 2" key="1">
    <citation type="submission" date="2019-11" db="EMBL/GenBank/DDBJ databases">
        <title>Epiphytic Pseudomonas syringae from cherry orchards.</title>
        <authorList>
            <person name="Hulin M.T."/>
        </authorList>
    </citation>
    <scope>NUCLEOTIDE SEQUENCE [LARGE SCALE GENOMIC DNA]</scope>
    <source>
        <strain evidence="1 2">PA-6-9F</strain>
    </source>
</reference>
<dbReference type="AlphaFoldDB" id="A0AAW5A350"/>
<accession>A0AAW5A350</accession>
<dbReference type="RefSeq" id="WP_236299791.1">
    <property type="nucleotide sequence ID" value="NZ_WKEB01000036.1"/>
</dbReference>
<keyword evidence="2" id="KW-1185">Reference proteome</keyword>
<organism evidence="1 2">
    <name type="scientific">Pseudomonas proteolytica</name>
    <dbReference type="NCBI Taxonomy" id="219574"/>
    <lineage>
        <taxon>Bacteria</taxon>
        <taxon>Pseudomonadati</taxon>
        <taxon>Pseudomonadota</taxon>
        <taxon>Gammaproteobacteria</taxon>
        <taxon>Pseudomonadales</taxon>
        <taxon>Pseudomonadaceae</taxon>
        <taxon>Pseudomonas</taxon>
    </lineage>
</organism>
<dbReference type="EMBL" id="WKEW01000048">
    <property type="protein sequence ID" value="MCF5058327.1"/>
    <property type="molecule type" value="Genomic_DNA"/>
</dbReference>
<evidence type="ECO:0000313" key="2">
    <source>
        <dbReference type="Proteomes" id="UP000814172"/>
    </source>
</evidence>
<protein>
    <submittedName>
        <fullName evidence="1">Uncharacterized protein</fullName>
    </submittedName>
</protein>
<dbReference type="Proteomes" id="UP000814172">
    <property type="component" value="Unassembled WGS sequence"/>
</dbReference>
<proteinExistence type="predicted"/>
<sequence length="96" mass="10293">MNQPFAFDEEGRAFINESEILKSQMAVSAVGVSLPPDFAEKAQEKADLLERRLSRLEQALGLPSLSIAGVDSSEALAAAIRNADLIPELLKPLSGQ</sequence>
<evidence type="ECO:0000313" key="1">
    <source>
        <dbReference type="EMBL" id="MCF5058327.1"/>
    </source>
</evidence>
<gene>
    <name evidence="1" type="ORF">GIW75_15365</name>
</gene>
<name>A0AAW5A350_9PSED</name>
<comment type="caution">
    <text evidence="1">The sequence shown here is derived from an EMBL/GenBank/DDBJ whole genome shotgun (WGS) entry which is preliminary data.</text>
</comment>